<dbReference type="AlphaFoldDB" id="I4D7M2"/>
<dbReference type="KEGG" id="dai:Desaci_2884"/>
<dbReference type="OrthoDB" id="2382245at2"/>
<evidence type="ECO:0000313" key="1">
    <source>
        <dbReference type="EMBL" id="AFM41796.1"/>
    </source>
</evidence>
<evidence type="ECO:0000313" key="2">
    <source>
        <dbReference type="Proteomes" id="UP000002892"/>
    </source>
</evidence>
<dbReference type="HOGENOM" id="CLU_204466_0_0_9"/>
<protein>
    <recommendedName>
        <fullName evidence="3">DUF2197 domain-containing protein</fullName>
    </recommendedName>
</protein>
<organism evidence="1 2">
    <name type="scientific">Desulfosporosinus acidiphilus (strain DSM 22704 / JCM 16185 / SJ4)</name>
    <dbReference type="NCBI Taxonomy" id="646529"/>
    <lineage>
        <taxon>Bacteria</taxon>
        <taxon>Bacillati</taxon>
        <taxon>Bacillota</taxon>
        <taxon>Clostridia</taxon>
        <taxon>Eubacteriales</taxon>
        <taxon>Desulfitobacteriaceae</taxon>
        <taxon>Desulfosporosinus</taxon>
    </lineage>
</organism>
<keyword evidence="2" id="KW-1185">Reference proteome</keyword>
<reference evidence="1 2" key="1">
    <citation type="journal article" date="2012" name="J. Bacteriol.">
        <title>Complete genome sequences of Desulfosporosinus orientis DSM765T, Desulfosporosinus youngiae DSM17734T, Desulfosporosinus meridiei DSM13257T, and Desulfosporosinus acidiphilus DSM22704T.</title>
        <authorList>
            <person name="Pester M."/>
            <person name="Brambilla E."/>
            <person name="Alazard D."/>
            <person name="Rattei T."/>
            <person name="Weinmaier T."/>
            <person name="Han J."/>
            <person name="Lucas S."/>
            <person name="Lapidus A."/>
            <person name="Cheng J.F."/>
            <person name="Goodwin L."/>
            <person name="Pitluck S."/>
            <person name="Peters L."/>
            <person name="Ovchinnikova G."/>
            <person name="Teshima H."/>
            <person name="Detter J.C."/>
            <person name="Han C.S."/>
            <person name="Tapia R."/>
            <person name="Land M.L."/>
            <person name="Hauser L."/>
            <person name="Kyrpides N.C."/>
            <person name="Ivanova N.N."/>
            <person name="Pagani I."/>
            <person name="Huntmann M."/>
            <person name="Wei C.L."/>
            <person name="Davenport K.W."/>
            <person name="Daligault H."/>
            <person name="Chain P.S."/>
            <person name="Chen A."/>
            <person name="Mavromatis K."/>
            <person name="Markowitz V."/>
            <person name="Szeto E."/>
            <person name="Mikhailova N."/>
            <person name="Pati A."/>
            <person name="Wagner M."/>
            <person name="Woyke T."/>
            <person name="Ollivier B."/>
            <person name="Klenk H.P."/>
            <person name="Spring S."/>
            <person name="Loy A."/>
        </authorList>
    </citation>
    <scope>NUCLEOTIDE SEQUENCE [LARGE SCALE GENOMIC DNA]</scope>
    <source>
        <strain evidence="2">DSM 22704 / JCM 16185 / SJ4</strain>
    </source>
</reference>
<dbReference type="RefSeq" id="WP_014827789.1">
    <property type="nucleotide sequence ID" value="NC_018068.1"/>
</dbReference>
<gene>
    <name evidence="1" type="ordered locus">Desaci_2884</name>
</gene>
<dbReference type="STRING" id="646529.Desaci_2884"/>
<sequence length="62" mass="7123">MKIQCNICGSKQEITPAHKDYSSVKKNSKYPYICEFCARKIQFELQGANDIYKPTSFPKISC</sequence>
<proteinExistence type="predicted"/>
<dbReference type="EMBL" id="CP003639">
    <property type="protein sequence ID" value="AFM41796.1"/>
    <property type="molecule type" value="Genomic_DNA"/>
</dbReference>
<evidence type="ECO:0008006" key="3">
    <source>
        <dbReference type="Google" id="ProtNLM"/>
    </source>
</evidence>
<dbReference type="Proteomes" id="UP000002892">
    <property type="component" value="Chromosome"/>
</dbReference>
<name>I4D7M2_DESAJ</name>
<accession>I4D7M2</accession>